<gene>
    <name evidence="2" type="ORF">Fot_22299</name>
</gene>
<evidence type="ECO:0000313" key="3">
    <source>
        <dbReference type="Proteomes" id="UP001604277"/>
    </source>
</evidence>
<dbReference type="PANTHER" id="PTHR46168">
    <property type="entry name" value="ARMADILLO REPEAT ONLY 4"/>
    <property type="match status" value="1"/>
</dbReference>
<keyword evidence="3" id="KW-1185">Reference proteome</keyword>
<dbReference type="SUPFAM" id="SSF48371">
    <property type="entry name" value="ARM repeat"/>
    <property type="match status" value="1"/>
</dbReference>
<reference evidence="3" key="1">
    <citation type="submission" date="2024-07" db="EMBL/GenBank/DDBJ databases">
        <title>Two chromosome-level genome assemblies of Korean endemic species Abeliophyllum distichum and Forsythia ovata (Oleaceae).</title>
        <authorList>
            <person name="Jang H."/>
        </authorList>
    </citation>
    <scope>NUCLEOTIDE SEQUENCE [LARGE SCALE GENOMIC DNA]</scope>
</reference>
<evidence type="ECO:0000313" key="2">
    <source>
        <dbReference type="EMBL" id="KAL2529698.1"/>
    </source>
</evidence>
<sequence length="129" mass="14195">MALKGQTNGLNQDNVAKSNGNNGVMLNSISNHQQSLSHSGVNNKAREMEDPSTKTYMKAMVARALWHLTKGNSSICKSITESRALLYFAVLLEKGSKDVQYNSTMALVEITSVAEEDAKLRKLETFCKI</sequence>
<comment type="caution">
    <text evidence="2">The sequence shown here is derived from an EMBL/GenBank/DDBJ whole genome shotgun (WGS) entry which is preliminary data.</text>
</comment>
<evidence type="ECO:0000256" key="1">
    <source>
        <dbReference type="SAM" id="MobiDB-lite"/>
    </source>
</evidence>
<proteinExistence type="predicted"/>
<dbReference type="InterPro" id="IPR016024">
    <property type="entry name" value="ARM-type_fold"/>
</dbReference>
<dbReference type="EMBL" id="JBFOLJ010000006">
    <property type="protein sequence ID" value="KAL2529698.1"/>
    <property type="molecule type" value="Genomic_DNA"/>
</dbReference>
<name>A0ABD1UZ76_9LAMI</name>
<dbReference type="AlphaFoldDB" id="A0ABD1UZ76"/>
<dbReference type="Proteomes" id="UP001604277">
    <property type="component" value="Unassembled WGS sequence"/>
</dbReference>
<accession>A0ABD1UZ76</accession>
<protein>
    <submittedName>
        <fullName evidence="2">Armadillo repeat only 2</fullName>
    </submittedName>
</protein>
<dbReference type="PANTHER" id="PTHR46168:SF9">
    <property type="entry name" value="ARMADILLO REPEAT ONLY 2"/>
    <property type="match status" value="1"/>
</dbReference>
<feature type="compositionally biased region" description="Polar residues" evidence="1">
    <location>
        <begin position="1"/>
        <end position="42"/>
    </location>
</feature>
<feature type="region of interest" description="Disordered" evidence="1">
    <location>
        <begin position="1"/>
        <end position="51"/>
    </location>
</feature>
<dbReference type="InterPro" id="IPR011989">
    <property type="entry name" value="ARM-like"/>
</dbReference>
<dbReference type="Gene3D" id="1.25.10.10">
    <property type="entry name" value="Leucine-rich Repeat Variant"/>
    <property type="match status" value="1"/>
</dbReference>
<organism evidence="2 3">
    <name type="scientific">Forsythia ovata</name>
    <dbReference type="NCBI Taxonomy" id="205694"/>
    <lineage>
        <taxon>Eukaryota</taxon>
        <taxon>Viridiplantae</taxon>
        <taxon>Streptophyta</taxon>
        <taxon>Embryophyta</taxon>
        <taxon>Tracheophyta</taxon>
        <taxon>Spermatophyta</taxon>
        <taxon>Magnoliopsida</taxon>
        <taxon>eudicotyledons</taxon>
        <taxon>Gunneridae</taxon>
        <taxon>Pentapetalae</taxon>
        <taxon>asterids</taxon>
        <taxon>lamiids</taxon>
        <taxon>Lamiales</taxon>
        <taxon>Oleaceae</taxon>
        <taxon>Forsythieae</taxon>
        <taxon>Forsythia</taxon>
    </lineage>
</organism>